<evidence type="ECO:0000256" key="1">
    <source>
        <dbReference type="SAM" id="MobiDB-lite"/>
    </source>
</evidence>
<dbReference type="Proteomes" id="UP000593765">
    <property type="component" value="Chromosome"/>
</dbReference>
<gene>
    <name evidence="2" type="ORF">IPV69_00960</name>
</gene>
<proteinExistence type="predicted"/>
<reference evidence="2 3" key="1">
    <citation type="submission" date="2020-10" db="EMBL/GenBank/DDBJ databases">
        <title>Wide distribution of Phycisphaera-like planctomycetes from WD2101 soil group in peatlands and genome analysis of the first cultivated representative.</title>
        <authorList>
            <person name="Dedysh S.N."/>
            <person name="Beletsky A.V."/>
            <person name="Ivanova A."/>
            <person name="Kulichevskaya I.S."/>
            <person name="Suzina N.E."/>
            <person name="Philippov D.A."/>
            <person name="Rakitin A.L."/>
            <person name="Mardanov A.V."/>
            <person name="Ravin N.V."/>
        </authorList>
    </citation>
    <scope>NUCLEOTIDE SEQUENCE [LARGE SCALE GENOMIC DNA]</scope>
    <source>
        <strain evidence="2 3">M1803</strain>
    </source>
</reference>
<dbReference type="KEGG" id="hbs:IPV69_00960"/>
<dbReference type="EMBL" id="CP063458">
    <property type="protein sequence ID" value="QOV89974.1"/>
    <property type="molecule type" value="Genomic_DNA"/>
</dbReference>
<name>A0A7M2WX94_9BACT</name>
<accession>A0A7M2WX94</accession>
<protein>
    <submittedName>
        <fullName evidence="2">Uncharacterized protein</fullName>
    </submittedName>
</protein>
<dbReference type="AlphaFoldDB" id="A0A7M2WX94"/>
<evidence type="ECO:0000313" key="3">
    <source>
        <dbReference type="Proteomes" id="UP000593765"/>
    </source>
</evidence>
<dbReference type="RefSeq" id="WP_206293040.1">
    <property type="nucleotide sequence ID" value="NZ_CP063458.1"/>
</dbReference>
<sequence length="154" mass="17002">MSPADTASLIIATFDLGVVRSIRGAMLAADIASGRGQPASGLGPAPNPRFEDRRHFHPGPRYEPRPHIHPTPKYEPRTIHYTVRYEVGLEQQHNACTAVVPSVEVDSVAKVAGVPAVWKSLPPVEHDEPIRRPIKVIRHHPDIRHRGIVIDVHA</sequence>
<keyword evidence="3" id="KW-1185">Reference proteome</keyword>
<feature type="compositionally biased region" description="Basic and acidic residues" evidence="1">
    <location>
        <begin position="49"/>
        <end position="73"/>
    </location>
</feature>
<organism evidence="2 3">
    <name type="scientific">Humisphaera borealis</name>
    <dbReference type="NCBI Taxonomy" id="2807512"/>
    <lineage>
        <taxon>Bacteria</taxon>
        <taxon>Pseudomonadati</taxon>
        <taxon>Planctomycetota</taxon>
        <taxon>Phycisphaerae</taxon>
        <taxon>Tepidisphaerales</taxon>
        <taxon>Tepidisphaeraceae</taxon>
        <taxon>Humisphaera</taxon>
    </lineage>
</organism>
<evidence type="ECO:0000313" key="2">
    <source>
        <dbReference type="EMBL" id="QOV89974.1"/>
    </source>
</evidence>
<feature type="region of interest" description="Disordered" evidence="1">
    <location>
        <begin position="35"/>
        <end position="73"/>
    </location>
</feature>